<keyword evidence="2" id="KW-1185">Reference proteome</keyword>
<dbReference type="Proteomes" id="UP000076837">
    <property type="component" value="Unassembled WGS sequence"/>
</dbReference>
<dbReference type="AlphaFoldDB" id="A0A163IMI8"/>
<dbReference type="EMBL" id="JYNV01000120">
    <property type="protein sequence ID" value="KZM25815.1"/>
    <property type="molecule type" value="Genomic_DNA"/>
</dbReference>
<reference evidence="1 2" key="1">
    <citation type="journal article" date="2016" name="Sci. Rep.">
        <title>Draft genome sequencing and secretome analysis of fungal phytopathogen Ascochyta rabiei provides insight into the necrotrophic effector repertoire.</title>
        <authorList>
            <person name="Verma S."/>
            <person name="Gazara R.K."/>
            <person name="Nizam S."/>
            <person name="Parween S."/>
            <person name="Chattopadhyay D."/>
            <person name="Verma P.K."/>
        </authorList>
    </citation>
    <scope>NUCLEOTIDE SEQUENCE [LARGE SCALE GENOMIC DNA]</scope>
    <source>
        <strain evidence="1 2">ArDII</strain>
    </source>
</reference>
<sequence length="105" mass="12218">MASAYKDAIRIKDQIEFNHKLLKQDHAAYAGVEKEAAADNFPNADVVLRQIKQDIEDKLAEIKTNEEELQEALSRQDWWDRVSWWRLSLPEDLSEYEAAVEEIGE</sequence>
<protein>
    <submittedName>
        <fullName evidence="1">Uncharacterized protein</fullName>
    </submittedName>
</protein>
<evidence type="ECO:0000313" key="2">
    <source>
        <dbReference type="Proteomes" id="UP000076837"/>
    </source>
</evidence>
<proteinExistence type="predicted"/>
<comment type="caution">
    <text evidence="1">The sequence shown here is derived from an EMBL/GenBank/DDBJ whole genome shotgun (WGS) entry which is preliminary data.</text>
</comment>
<name>A0A163IMI8_DIDRA</name>
<organism evidence="1 2">
    <name type="scientific">Didymella rabiei</name>
    <name type="common">Chickpea ascochyta blight fungus</name>
    <name type="synonym">Mycosphaerella rabiei</name>
    <dbReference type="NCBI Taxonomy" id="5454"/>
    <lineage>
        <taxon>Eukaryota</taxon>
        <taxon>Fungi</taxon>
        <taxon>Dikarya</taxon>
        <taxon>Ascomycota</taxon>
        <taxon>Pezizomycotina</taxon>
        <taxon>Dothideomycetes</taxon>
        <taxon>Pleosporomycetidae</taxon>
        <taxon>Pleosporales</taxon>
        <taxon>Pleosporineae</taxon>
        <taxon>Didymellaceae</taxon>
        <taxon>Ascochyta</taxon>
    </lineage>
</organism>
<accession>A0A163IMI8</accession>
<dbReference type="OrthoDB" id="3765257at2759"/>
<evidence type="ECO:0000313" key="1">
    <source>
        <dbReference type="EMBL" id="KZM25815.1"/>
    </source>
</evidence>
<gene>
    <name evidence="1" type="ORF">ST47_g3045</name>
</gene>